<feature type="domain" description="Conserved oligomeric Golgi complex subunit 5 helical" evidence="6">
    <location>
        <begin position="182"/>
        <end position="358"/>
    </location>
</feature>
<evidence type="ECO:0000313" key="8">
    <source>
        <dbReference type="Proteomes" id="UP000190274"/>
    </source>
</evidence>
<dbReference type="AlphaFoldDB" id="A0A1G4JDZ3"/>
<organism evidence="7 8">
    <name type="scientific">Lachancea dasiensis</name>
    <dbReference type="NCBI Taxonomy" id="1072105"/>
    <lineage>
        <taxon>Eukaryota</taxon>
        <taxon>Fungi</taxon>
        <taxon>Dikarya</taxon>
        <taxon>Ascomycota</taxon>
        <taxon>Saccharomycotina</taxon>
        <taxon>Saccharomycetes</taxon>
        <taxon>Saccharomycetales</taxon>
        <taxon>Saccharomycetaceae</taxon>
        <taxon>Lachancea</taxon>
    </lineage>
</organism>
<sequence length="386" mass="43872">MTNKKYLKDFEEYLADDFNAVRACSELIKASNVDPESSELDLVTSIKKVGYNIDEVDKRIESVIKANSLNLVDVFDNRKLAQEKSRESLSSSVEYLSMSYSRLEKDVLKPYEQCTQLQAALSKIHQTSSLLRDVLIFMHLVRQIAQNTISASEKEIPDQNLLILASIHSQIQMELSSNPSMRALRLVKKHELETVGPSRRETLRVLTETLLRYCGESSNPQEQHDTGRLLSALYKLSQKDFISTIDKVVQLRVNSSCQTLSKTITSIRNFPHALQEAIVQAHQLANVEDTLRMTPAENTNLLQEHSSHKKYASLTHIFWNRVAKSFKRDFEISYHRGGPVGKSLASNSKMIIDSIEEMIARESAKGRAELEQMRDSVSIIRVQTTK</sequence>
<evidence type="ECO:0000313" key="7">
    <source>
        <dbReference type="EMBL" id="SCU88473.1"/>
    </source>
</evidence>
<dbReference type="Pfam" id="PF20649">
    <property type="entry name" value="COG5_C"/>
    <property type="match status" value="1"/>
</dbReference>
<dbReference type="STRING" id="1266660.A0A1G4JDZ3"/>
<dbReference type="GO" id="GO:0017119">
    <property type="term" value="C:Golgi transport complex"/>
    <property type="evidence" value="ECO:0007669"/>
    <property type="project" value="EnsemblFungi"/>
</dbReference>
<keyword evidence="3" id="KW-0333">Golgi apparatus</keyword>
<keyword evidence="4" id="KW-0472">Membrane</keyword>
<evidence type="ECO:0000259" key="6">
    <source>
        <dbReference type="Pfam" id="PF20649"/>
    </source>
</evidence>
<dbReference type="InterPro" id="IPR048485">
    <property type="entry name" value="COG5_helical"/>
</dbReference>
<proteinExistence type="predicted"/>
<dbReference type="GO" id="GO:0032258">
    <property type="term" value="P:cytoplasm to vacuole targeting by the Cvt pathway"/>
    <property type="evidence" value="ECO:0007669"/>
    <property type="project" value="EnsemblFungi"/>
</dbReference>
<dbReference type="EMBL" id="LT598455">
    <property type="protein sequence ID" value="SCU88473.1"/>
    <property type="molecule type" value="Genomic_DNA"/>
</dbReference>
<dbReference type="InterPro" id="IPR019465">
    <property type="entry name" value="Cog5"/>
</dbReference>
<feature type="domain" description="Conserved oligomeric Golgi complex subunit 5 N-terminal" evidence="5">
    <location>
        <begin position="11"/>
        <end position="144"/>
    </location>
</feature>
<protein>
    <recommendedName>
        <fullName evidence="2">Conserved oligomeric Golgi complex subunit 5</fullName>
    </recommendedName>
</protein>
<dbReference type="PANTHER" id="PTHR13228">
    <property type="entry name" value="CONSERVED OLIGOMERIC GOLGI COMPLEX COMPONENT 5"/>
    <property type="match status" value="1"/>
</dbReference>
<dbReference type="GO" id="GO:0000139">
    <property type="term" value="C:Golgi membrane"/>
    <property type="evidence" value="ECO:0007669"/>
    <property type="project" value="UniProtKB-SubCell"/>
</dbReference>
<keyword evidence="8" id="KW-1185">Reference proteome</keyword>
<dbReference type="OrthoDB" id="18786at2759"/>
<comment type="subcellular location">
    <subcellularLocation>
        <location evidence="1">Golgi apparatus membrane</location>
        <topology evidence="1">Peripheral membrane protein</topology>
    </subcellularLocation>
</comment>
<dbReference type="GO" id="GO:0006891">
    <property type="term" value="P:intra-Golgi vesicle-mediated transport"/>
    <property type="evidence" value="ECO:0007669"/>
    <property type="project" value="EnsemblFungi"/>
</dbReference>
<dbReference type="Pfam" id="PF10392">
    <property type="entry name" value="COG5_N"/>
    <property type="match status" value="1"/>
</dbReference>
<evidence type="ECO:0000259" key="5">
    <source>
        <dbReference type="Pfam" id="PF10392"/>
    </source>
</evidence>
<gene>
    <name evidence="7" type="ORF">LADA_0E10374G</name>
</gene>
<name>A0A1G4JDZ3_9SACH</name>
<reference evidence="8" key="1">
    <citation type="submission" date="2016-03" db="EMBL/GenBank/DDBJ databases">
        <authorList>
            <person name="Devillers H."/>
        </authorList>
    </citation>
    <scope>NUCLEOTIDE SEQUENCE [LARGE SCALE GENOMIC DNA]</scope>
</reference>
<evidence type="ECO:0000256" key="3">
    <source>
        <dbReference type="ARBA" id="ARBA00023034"/>
    </source>
</evidence>
<evidence type="ECO:0000256" key="2">
    <source>
        <dbReference type="ARBA" id="ARBA00020974"/>
    </source>
</evidence>
<dbReference type="InterPro" id="IPR049176">
    <property type="entry name" value="COG5_N"/>
</dbReference>
<accession>A0A1G4JDZ3</accession>
<dbReference type="PANTHER" id="PTHR13228:SF3">
    <property type="entry name" value="CONSERVED OLIGOMERIC GOLGI COMPLEX SUBUNIT 5"/>
    <property type="match status" value="1"/>
</dbReference>
<dbReference type="GO" id="GO:0042802">
    <property type="term" value="F:identical protein binding"/>
    <property type="evidence" value="ECO:0007669"/>
    <property type="project" value="EnsemblFungi"/>
</dbReference>
<evidence type="ECO:0000256" key="1">
    <source>
        <dbReference type="ARBA" id="ARBA00004395"/>
    </source>
</evidence>
<evidence type="ECO:0000256" key="4">
    <source>
        <dbReference type="ARBA" id="ARBA00023136"/>
    </source>
</evidence>
<dbReference type="Proteomes" id="UP000190274">
    <property type="component" value="Chromosome E"/>
</dbReference>